<evidence type="ECO:0000313" key="3">
    <source>
        <dbReference type="Proteomes" id="UP001595528"/>
    </source>
</evidence>
<comment type="caution">
    <text evidence="2">The sequence shown here is derived from an EMBL/GenBank/DDBJ whole genome shotgun (WGS) entry which is preliminary data.</text>
</comment>
<evidence type="ECO:0000256" key="1">
    <source>
        <dbReference type="SAM" id="SignalP"/>
    </source>
</evidence>
<feature type="signal peptide" evidence="1">
    <location>
        <begin position="1"/>
        <end position="37"/>
    </location>
</feature>
<organism evidence="2 3">
    <name type="scientific">Marinibaculum pumilum</name>
    <dbReference type="NCBI Taxonomy" id="1766165"/>
    <lineage>
        <taxon>Bacteria</taxon>
        <taxon>Pseudomonadati</taxon>
        <taxon>Pseudomonadota</taxon>
        <taxon>Alphaproteobacteria</taxon>
        <taxon>Rhodospirillales</taxon>
        <taxon>Rhodospirillaceae</taxon>
        <taxon>Marinibaculum</taxon>
    </lineage>
</organism>
<feature type="chain" id="PRO_5047106237" description="Ig-like domain-containing protein" evidence="1">
    <location>
        <begin position="38"/>
        <end position="137"/>
    </location>
</feature>
<gene>
    <name evidence="2" type="ORF">ACFOGJ_17545</name>
</gene>
<keyword evidence="3" id="KW-1185">Reference proteome</keyword>
<proteinExistence type="predicted"/>
<accession>A0ABV7L3C1</accession>
<evidence type="ECO:0000313" key="2">
    <source>
        <dbReference type="EMBL" id="MFC3229054.1"/>
    </source>
</evidence>
<evidence type="ECO:0008006" key="4">
    <source>
        <dbReference type="Google" id="ProtNLM"/>
    </source>
</evidence>
<dbReference type="RefSeq" id="WP_379902878.1">
    <property type="nucleotide sequence ID" value="NZ_JBHRTR010000031.1"/>
</dbReference>
<name>A0ABV7L3C1_9PROT</name>
<dbReference type="EMBL" id="JBHRTR010000031">
    <property type="protein sequence ID" value="MFC3229054.1"/>
    <property type="molecule type" value="Genomic_DNA"/>
</dbReference>
<keyword evidence="1" id="KW-0732">Signal</keyword>
<protein>
    <recommendedName>
        <fullName evidence="4">Ig-like domain-containing protein</fullName>
    </recommendedName>
</protein>
<dbReference type="Proteomes" id="UP001595528">
    <property type="component" value="Unassembled WGS sequence"/>
</dbReference>
<sequence length="137" mass="14733">MFRPSPSPVARSRSPAWLRRLAPGILLVVATALPAAAEEQADLRGELAIMNSTPGNALLEMRCHSDSNRRIAGISVPARGSKQTNFSGSCDAYYAYGEASGAGDSFTYTCRASVATKRRAHAVMIVRPNMPCEITQY</sequence>
<reference evidence="3" key="1">
    <citation type="journal article" date="2019" name="Int. J. Syst. Evol. Microbiol.">
        <title>The Global Catalogue of Microorganisms (GCM) 10K type strain sequencing project: providing services to taxonomists for standard genome sequencing and annotation.</title>
        <authorList>
            <consortium name="The Broad Institute Genomics Platform"/>
            <consortium name="The Broad Institute Genome Sequencing Center for Infectious Disease"/>
            <person name="Wu L."/>
            <person name="Ma J."/>
        </authorList>
    </citation>
    <scope>NUCLEOTIDE SEQUENCE [LARGE SCALE GENOMIC DNA]</scope>
    <source>
        <strain evidence="3">KCTC 42964</strain>
    </source>
</reference>